<dbReference type="PRINTS" id="PR00419">
    <property type="entry name" value="ADXRDTASE"/>
</dbReference>
<organism evidence="2">
    <name type="scientific">marine metagenome</name>
    <dbReference type="NCBI Taxonomy" id="408172"/>
    <lineage>
        <taxon>unclassified sequences</taxon>
        <taxon>metagenomes</taxon>
        <taxon>ecological metagenomes</taxon>
    </lineage>
</organism>
<dbReference type="InterPro" id="IPR002937">
    <property type="entry name" value="Amino_oxidase"/>
</dbReference>
<name>A0A382FWF8_9ZZZZ</name>
<dbReference type="GO" id="GO:0016491">
    <property type="term" value="F:oxidoreductase activity"/>
    <property type="evidence" value="ECO:0007669"/>
    <property type="project" value="InterPro"/>
</dbReference>
<dbReference type="PANTHER" id="PTHR21197">
    <property type="entry name" value="UDP-GALACTOPYRANOSE MUTASE"/>
    <property type="match status" value="1"/>
</dbReference>
<evidence type="ECO:0000313" key="2">
    <source>
        <dbReference type="EMBL" id="SVB66952.1"/>
    </source>
</evidence>
<dbReference type="SUPFAM" id="SSF51905">
    <property type="entry name" value="FAD/NAD(P)-binding domain"/>
    <property type="match status" value="1"/>
</dbReference>
<dbReference type="Gene3D" id="3.50.50.60">
    <property type="entry name" value="FAD/NAD(P)-binding domain"/>
    <property type="match status" value="1"/>
</dbReference>
<evidence type="ECO:0000259" key="1">
    <source>
        <dbReference type="Pfam" id="PF01593"/>
    </source>
</evidence>
<dbReference type="GO" id="GO:0005829">
    <property type="term" value="C:cytosol"/>
    <property type="evidence" value="ECO:0007669"/>
    <property type="project" value="TreeGrafter"/>
</dbReference>
<dbReference type="EMBL" id="UINC01052065">
    <property type="protein sequence ID" value="SVB66952.1"/>
    <property type="molecule type" value="Genomic_DNA"/>
</dbReference>
<dbReference type="InterPro" id="IPR036188">
    <property type="entry name" value="FAD/NAD-bd_sf"/>
</dbReference>
<dbReference type="AlphaFoldDB" id="A0A382FWF8"/>
<dbReference type="GO" id="GO:0008767">
    <property type="term" value="F:UDP-galactopyranose mutase activity"/>
    <property type="evidence" value="ECO:0007669"/>
    <property type="project" value="TreeGrafter"/>
</dbReference>
<protein>
    <recommendedName>
        <fullName evidence="1">Amine oxidase domain-containing protein</fullName>
    </recommendedName>
</protein>
<dbReference type="PANTHER" id="PTHR21197:SF0">
    <property type="entry name" value="UDP-GALACTOPYRANOSE MUTASE"/>
    <property type="match status" value="1"/>
</dbReference>
<accession>A0A382FWF8</accession>
<feature type="domain" description="Amine oxidase" evidence="1">
    <location>
        <begin position="20"/>
        <end position="261"/>
    </location>
</feature>
<dbReference type="Pfam" id="PF01593">
    <property type="entry name" value="Amino_oxidase"/>
    <property type="match status" value="1"/>
</dbReference>
<feature type="non-terminal residue" evidence="2">
    <location>
        <position position="472"/>
    </location>
</feature>
<sequence>VSREKNVNKAILIGAGPSALVAAKGLAKKGWEVEIFEALDRVGGLCRSFKWNEYIVDIGPHVFHTSDNQLEEYWKKNFNDLLIEGTYWSQNVQGKSFDKFYDYPLSWESISLYPKDIKENILKEISELDIYNKANAKSYKQYIDSIAGKTLRKMFFERFPEKLWGIPVTQMTADWAPKRVNIYEKKTPFFNKQWTAVGKNGAGAIYERIADNIKNFRGKINLNNKIINIDHDGSRVNSISTIDKVVEVRDKDIVISTIPLVSLLIMLGHKSNLKFRGVIIFYVDCLIKQVLPNGISWQYYDSSKVHFTRITEPKQMGVSSPSKDKTLITIEVPFSAGDYLDQKEKEVICKEIIEQVVSAGLLQKKDINDITMVKENFVYPVQYKGYQEELSKIESIIGNYEQLYSLGVGARFNYTDTQVLYSKAFDLVESLTSDTRQSVLNIKQQSSMQFNKVININGRNIGDYSFPYVIAE</sequence>
<gene>
    <name evidence="2" type="ORF">METZ01_LOCUS219806</name>
</gene>
<reference evidence="2" key="1">
    <citation type="submission" date="2018-05" db="EMBL/GenBank/DDBJ databases">
        <authorList>
            <person name="Lanie J.A."/>
            <person name="Ng W.-L."/>
            <person name="Kazmierczak K.M."/>
            <person name="Andrzejewski T.M."/>
            <person name="Davidsen T.M."/>
            <person name="Wayne K.J."/>
            <person name="Tettelin H."/>
            <person name="Glass J.I."/>
            <person name="Rusch D."/>
            <person name="Podicherti R."/>
            <person name="Tsui H.-C.T."/>
            <person name="Winkler M.E."/>
        </authorList>
    </citation>
    <scope>NUCLEOTIDE SEQUENCE</scope>
</reference>
<feature type="non-terminal residue" evidence="2">
    <location>
        <position position="1"/>
    </location>
</feature>
<dbReference type="GO" id="GO:0050660">
    <property type="term" value="F:flavin adenine dinucleotide binding"/>
    <property type="evidence" value="ECO:0007669"/>
    <property type="project" value="TreeGrafter"/>
</dbReference>
<proteinExistence type="predicted"/>